<reference evidence="2 3" key="1">
    <citation type="journal article" date="2014" name="PLoS Genet.">
        <title>Phylogenetically driven sequencing of extremely halophilic archaea reveals strategies for static and dynamic osmo-response.</title>
        <authorList>
            <person name="Becker E.A."/>
            <person name="Seitzer P.M."/>
            <person name="Tritt A."/>
            <person name="Larsen D."/>
            <person name="Krusor M."/>
            <person name="Yao A.I."/>
            <person name="Wu D."/>
            <person name="Madern D."/>
            <person name="Eisen J.A."/>
            <person name="Darling A.E."/>
            <person name="Facciotti M.T."/>
        </authorList>
    </citation>
    <scope>NUCLEOTIDE SEQUENCE [LARGE SCALE GENOMIC DNA]</scope>
    <source>
        <strain evidence="2 3">JCM 13552</strain>
    </source>
</reference>
<protein>
    <recommendedName>
        <fullName evidence="4">Copper ABC transporter permease</fullName>
    </recommendedName>
</protein>
<name>M0NDM2_9EURY</name>
<dbReference type="Pfam" id="PF12679">
    <property type="entry name" value="ABC2_membrane_2"/>
    <property type="match status" value="1"/>
</dbReference>
<dbReference type="Proteomes" id="UP000011680">
    <property type="component" value="Unassembled WGS sequence"/>
</dbReference>
<dbReference type="RefSeq" id="WP_007738025.1">
    <property type="nucleotide sequence ID" value="NZ_AOMF01000095.1"/>
</dbReference>
<feature type="transmembrane region" description="Helical" evidence="1">
    <location>
        <begin position="183"/>
        <end position="206"/>
    </location>
</feature>
<dbReference type="eggNOG" id="arCOG09006">
    <property type="taxonomic scope" value="Archaea"/>
</dbReference>
<keyword evidence="1" id="KW-0472">Membrane</keyword>
<feature type="transmembrane region" description="Helical" evidence="1">
    <location>
        <begin position="110"/>
        <end position="131"/>
    </location>
</feature>
<evidence type="ECO:0008006" key="4">
    <source>
        <dbReference type="Google" id="ProtNLM"/>
    </source>
</evidence>
<accession>M0NDM2</accession>
<dbReference type="GO" id="GO:0005886">
    <property type="term" value="C:plasma membrane"/>
    <property type="evidence" value="ECO:0007669"/>
    <property type="project" value="UniProtKB-SubCell"/>
</dbReference>
<sequence>MVDRDIVDDLFVVATRELRTVVKTPSLVALAGVFAVSIVGVAWAGTGGSGGFVPLTLDLLTFVEVLIPLLAFAFGYRSILNDRLTGELDMLRTFDVDRIAYVGGVYVGRAMALVGVVVASLFIAGVLVPVLTADQPTFLAQNRAADSILRFVRFVVFTGGFTLVALAVTLAVSAAARTLRTAFVFATVLTVAFVIGVDTALIAGLASGVVPQEGIALLFAASPNSAFRGLVLEIAVGVVSGTSVNAGSTPLNAFALLLWWLLGLGIAVWRVWSPVGWNDDGGT</sequence>
<dbReference type="GO" id="GO:0140359">
    <property type="term" value="F:ABC-type transporter activity"/>
    <property type="evidence" value="ECO:0007669"/>
    <property type="project" value="InterPro"/>
</dbReference>
<feature type="transmembrane region" description="Helical" evidence="1">
    <location>
        <begin position="253"/>
        <end position="272"/>
    </location>
</feature>
<evidence type="ECO:0000313" key="3">
    <source>
        <dbReference type="Proteomes" id="UP000011680"/>
    </source>
</evidence>
<keyword evidence="1" id="KW-0812">Transmembrane</keyword>
<comment type="caution">
    <text evidence="2">The sequence shown here is derived from an EMBL/GenBank/DDBJ whole genome shotgun (WGS) entry which is preliminary data.</text>
</comment>
<evidence type="ECO:0000256" key="1">
    <source>
        <dbReference type="SAM" id="Phobius"/>
    </source>
</evidence>
<feature type="transmembrane region" description="Helical" evidence="1">
    <location>
        <begin position="26"/>
        <end position="46"/>
    </location>
</feature>
<gene>
    <name evidence="2" type="ORF">C451_04351</name>
</gene>
<dbReference type="PATRIC" id="fig|1227457.3.peg.784"/>
<feature type="transmembrane region" description="Helical" evidence="1">
    <location>
        <begin position="151"/>
        <end position="176"/>
    </location>
</feature>
<keyword evidence="1" id="KW-1133">Transmembrane helix</keyword>
<organism evidence="2 3">
    <name type="scientific">Halococcus thailandensis JCM 13552</name>
    <dbReference type="NCBI Taxonomy" id="1227457"/>
    <lineage>
        <taxon>Archaea</taxon>
        <taxon>Methanobacteriati</taxon>
        <taxon>Methanobacteriota</taxon>
        <taxon>Stenosarchaea group</taxon>
        <taxon>Halobacteria</taxon>
        <taxon>Halobacteriales</taxon>
        <taxon>Halococcaceae</taxon>
        <taxon>Halococcus</taxon>
    </lineage>
</organism>
<dbReference type="OrthoDB" id="313530at2157"/>
<proteinExistence type="predicted"/>
<feature type="transmembrane region" description="Helical" evidence="1">
    <location>
        <begin position="226"/>
        <end position="246"/>
    </location>
</feature>
<dbReference type="STRING" id="1227457.C451_04351"/>
<feature type="transmembrane region" description="Helical" evidence="1">
    <location>
        <begin position="52"/>
        <end position="74"/>
    </location>
</feature>
<dbReference type="EMBL" id="AOMF01000095">
    <property type="protein sequence ID" value="EMA56057.1"/>
    <property type="molecule type" value="Genomic_DNA"/>
</dbReference>
<keyword evidence="3" id="KW-1185">Reference proteome</keyword>
<dbReference type="AlphaFoldDB" id="M0NDM2"/>
<evidence type="ECO:0000313" key="2">
    <source>
        <dbReference type="EMBL" id="EMA56057.1"/>
    </source>
</evidence>